<feature type="compositionally biased region" description="Basic and acidic residues" evidence="1">
    <location>
        <begin position="613"/>
        <end position="644"/>
    </location>
</feature>
<evidence type="ECO:0000313" key="3">
    <source>
        <dbReference type="Proteomes" id="UP000830671"/>
    </source>
</evidence>
<organism evidence="2 3">
    <name type="scientific">Colletotrichum lupini</name>
    <dbReference type="NCBI Taxonomy" id="145971"/>
    <lineage>
        <taxon>Eukaryota</taxon>
        <taxon>Fungi</taxon>
        <taxon>Dikarya</taxon>
        <taxon>Ascomycota</taxon>
        <taxon>Pezizomycotina</taxon>
        <taxon>Sordariomycetes</taxon>
        <taxon>Hypocreomycetidae</taxon>
        <taxon>Glomerellales</taxon>
        <taxon>Glomerellaceae</taxon>
        <taxon>Colletotrichum</taxon>
        <taxon>Colletotrichum acutatum species complex</taxon>
    </lineage>
</organism>
<dbReference type="KEGG" id="clup:CLUP02_11602"/>
<reference evidence="2" key="1">
    <citation type="journal article" date="2021" name="Mol. Plant Microbe Interact.">
        <title>Complete Genome Sequence of the Plant-Pathogenic Fungus Colletotrichum lupini.</title>
        <authorList>
            <person name="Baroncelli R."/>
            <person name="Pensec F."/>
            <person name="Da Lio D."/>
            <person name="Boufleur T."/>
            <person name="Vicente I."/>
            <person name="Sarrocco S."/>
            <person name="Picot A."/>
            <person name="Baraldi E."/>
            <person name="Sukno S."/>
            <person name="Thon M."/>
            <person name="Le Floch G."/>
        </authorList>
    </citation>
    <scope>NUCLEOTIDE SEQUENCE</scope>
    <source>
        <strain evidence="2">IMI 504893</strain>
    </source>
</reference>
<feature type="region of interest" description="Disordered" evidence="1">
    <location>
        <begin position="613"/>
        <end position="652"/>
    </location>
</feature>
<dbReference type="RefSeq" id="XP_049147714.1">
    <property type="nucleotide sequence ID" value="XM_049290569.1"/>
</dbReference>
<gene>
    <name evidence="2" type="ORF">CLUP02_11602</name>
</gene>
<dbReference type="AlphaFoldDB" id="A0A9Q8T0Q9"/>
<dbReference type="GeneID" id="73345579"/>
<dbReference type="EMBL" id="CP019478">
    <property type="protein sequence ID" value="UQC86102.1"/>
    <property type="molecule type" value="Genomic_DNA"/>
</dbReference>
<protein>
    <submittedName>
        <fullName evidence="2">Uncharacterized protein</fullName>
    </submittedName>
</protein>
<name>A0A9Q8T0Q9_9PEZI</name>
<sequence>MLIIDLVARLFWFPFKPFRRYLPPSPPSSAPTCKPVTPHHKPNSPSINKPDSSTVTIKPSKMYIYTGKFTGDYGSAQAKDETFIIILPNGHVSKDDVAYVFFQWTKNGYGQENVNWFQTFPIEDLKKIGSNDEFKLNHHKFNWEIIALDGYQTLKVYMRGPGGVKKPVEIILERVWDSESHGGKANDIPLVWTGKVNYQDSAKDEMAMFVVTEGFGAGRPVVALWQWYRYNLPKNDPRIVCYEPTDKPPPRVSFVQYGTQNIEHESDEGVKFSFKHDYEVFASWTQGNGKLALRLKEPDSKTPQNLGELSLSGRFDRNSFGFHPPESKPEHLKLDVRLPQPQPSLPRITGKMPFPETLTETLAHTAAFVDQAGYLAKYAEEQFNALNAKYGLRGQQLGALKSKSEGLEKSIKQKEADLAAEKKKLEELTNTLNAAQAAATKRETELQKKIDDALAALAKASTHDKADHAAIEELKKKIEAERKTLNAKISTLQQQLNDAKTELASKESLLESARKEARTLNTTIIVLKGKLEASNKERDDLKKKVRDLEAYKRNAENALDDAQKAFDAAQAELKTEKKRFDALAKKLTDEIALKDKAISDLKASETAVKKLEEKIAEDEEYHKKDKEWHDKDDKFHEEERKRASEIQPFHAH</sequence>
<feature type="region of interest" description="Disordered" evidence="1">
    <location>
        <begin position="29"/>
        <end position="53"/>
    </location>
</feature>
<keyword evidence="3" id="KW-1185">Reference proteome</keyword>
<feature type="compositionally biased region" description="Polar residues" evidence="1">
    <location>
        <begin position="43"/>
        <end position="53"/>
    </location>
</feature>
<dbReference type="Proteomes" id="UP000830671">
    <property type="component" value="Chromosome 6"/>
</dbReference>
<proteinExistence type="predicted"/>
<evidence type="ECO:0000313" key="2">
    <source>
        <dbReference type="EMBL" id="UQC86102.1"/>
    </source>
</evidence>
<accession>A0A9Q8T0Q9</accession>
<evidence type="ECO:0000256" key="1">
    <source>
        <dbReference type="SAM" id="MobiDB-lite"/>
    </source>
</evidence>